<dbReference type="InterPro" id="IPR008969">
    <property type="entry name" value="CarboxyPept-like_regulatory"/>
</dbReference>
<dbReference type="InterPro" id="IPR039426">
    <property type="entry name" value="TonB-dep_rcpt-like"/>
</dbReference>
<organism evidence="13 14">
    <name type="scientific">Alistipes dispar</name>
    <dbReference type="NCBI Taxonomy" id="2585119"/>
    <lineage>
        <taxon>Bacteria</taxon>
        <taxon>Pseudomonadati</taxon>
        <taxon>Bacteroidota</taxon>
        <taxon>Bacteroidia</taxon>
        <taxon>Bacteroidales</taxon>
        <taxon>Rikenellaceae</taxon>
        <taxon>Alistipes</taxon>
    </lineage>
</organism>
<keyword evidence="2 8" id="KW-0813">Transport</keyword>
<keyword evidence="5 9" id="KW-0798">TonB box</keyword>
<sequence>MTRKLLITLTVTLGVCFATFAQQLRITGTVKDHTGLPVAGATILVGGSASGTTSNADGSFVIEAPEDGTLLVSFIGYQSQQIAVAGKTHIDIVLKEDAQAIDDVIVMAFGTAKKEAFTGSAAVIKSDDIAKSQQSNVAQALAGKVAGVQIANTSGQPGSSPSIRIRGFSSLNAGNDPLWIVDGMPYSGDLNNLNPNDIESMTVLKDAASNALYGARGANGVVMVTTKKARSREAVVTVDAKWGVNSRAVKDYEYITNPAQFYETHYGALKNYYLSSDMSAMEAHNKANQNLTGAAGDGGLGYMIYTLPEGQQFIGINGKVNPLATLGRRLVYKGEEYYVRPDDWTDAAYRTSLRQEYNVSISGSGEKTSAYASFGYLDNEGIVYNSDMERFTSRLKMDYQAKKWLKFGANATYSRYRYNQIDDSGASNSSGNVFAYTTTVGPIYPLYIRDGEGRIRYNEDGIKLYDYGNGDNAGMERSLFTNSNALSESRLNKQESEGNAFNGTAYFDVTFLKDFKFTFNAGVTLDEARSTIYYNPYFGQFVSEEGLLQKGHQRQLEYNTQQILNYTKQIGPHNINVMAGHEYYNSVVSVLSAGKSHMLTDDNDELAGAIIDKQSAASYRTEYNNEGYFARVMYDYENKYFFSASYRRDASSRFHTDHRWGNFWSLGGAWIISREGFMAGTEKWLDNLKLKASIGSQGNDNIGDFRYTDTYSINNANGEVSTVFKDKGSENITWETNSNFNAGVEFSFRQGLVSGGIEYFLRKTTDMLLAFPVPPSKGYSSYYANVGDMRNSGIEIELNFTPIRRENLVWDINLNMTHLRNKITMLPPERRNKQVEGYYGYVSGTSFYGEGLPMYTFYMKKYAGVSEDGKSMWYMDETDGKGNPTGKRVTTTEFAKASDYLCGDPIPDLYGGFGTSFSYRGFDLSVAFTYQIGGLAYDSGYAAAMYSPANKSTGMNWHKDILKAWSPENPSSDIPRLQYEDQDQNATSDRFLMDASYLNLQNINVGYTLPAKFTQKFGVDRLRIYLACENVCYWSKRQGFDPRYSYTGSTSQAAYSPVRTISGGINIQF</sequence>
<dbReference type="InterPro" id="IPR023996">
    <property type="entry name" value="TonB-dep_OMP_SusC/RagA"/>
</dbReference>
<protein>
    <submittedName>
        <fullName evidence="13">SusC/RagA family TonB-linked outer membrane protein</fullName>
    </submittedName>
</protein>
<keyword evidence="4 8" id="KW-0812">Transmembrane</keyword>
<dbReference type="NCBIfam" id="TIGR04056">
    <property type="entry name" value="OMP_RagA_SusC"/>
    <property type="match status" value="1"/>
</dbReference>
<dbReference type="InterPro" id="IPR000531">
    <property type="entry name" value="Beta-barrel_TonB"/>
</dbReference>
<feature type="signal peptide" evidence="10">
    <location>
        <begin position="1"/>
        <end position="21"/>
    </location>
</feature>
<evidence type="ECO:0000256" key="8">
    <source>
        <dbReference type="PROSITE-ProRule" id="PRU01360"/>
    </source>
</evidence>
<feature type="domain" description="TonB-dependent receptor plug" evidence="12">
    <location>
        <begin position="114"/>
        <end position="221"/>
    </location>
</feature>
<feature type="domain" description="TonB-dependent receptor-like beta-barrel" evidence="11">
    <location>
        <begin position="462"/>
        <end position="1031"/>
    </location>
</feature>
<comment type="subcellular location">
    <subcellularLocation>
        <location evidence="1 8">Cell outer membrane</location>
        <topology evidence="1 8">Multi-pass membrane protein</topology>
    </subcellularLocation>
</comment>
<evidence type="ECO:0000313" key="13">
    <source>
        <dbReference type="EMBL" id="BBL06497.1"/>
    </source>
</evidence>
<dbReference type="Pfam" id="PF13715">
    <property type="entry name" value="CarbopepD_reg_2"/>
    <property type="match status" value="1"/>
</dbReference>
<evidence type="ECO:0000256" key="3">
    <source>
        <dbReference type="ARBA" id="ARBA00022452"/>
    </source>
</evidence>
<dbReference type="Gene3D" id="2.40.170.20">
    <property type="entry name" value="TonB-dependent receptor, beta-barrel domain"/>
    <property type="match status" value="1"/>
</dbReference>
<dbReference type="GeneID" id="98673112"/>
<dbReference type="Gene3D" id="2.170.130.10">
    <property type="entry name" value="TonB-dependent receptor, plug domain"/>
    <property type="match status" value="1"/>
</dbReference>
<evidence type="ECO:0000259" key="12">
    <source>
        <dbReference type="Pfam" id="PF07715"/>
    </source>
</evidence>
<comment type="similarity">
    <text evidence="8 9">Belongs to the TonB-dependent receptor family.</text>
</comment>
<dbReference type="Proteomes" id="UP000319374">
    <property type="component" value="Chromosome"/>
</dbReference>
<dbReference type="Pfam" id="PF00593">
    <property type="entry name" value="TonB_dep_Rec_b-barrel"/>
    <property type="match status" value="1"/>
</dbReference>
<keyword evidence="10" id="KW-0732">Signal</keyword>
<dbReference type="InterPro" id="IPR023997">
    <property type="entry name" value="TonB-dep_OMP_SusC/RagA_CS"/>
</dbReference>
<keyword evidence="3 8" id="KW-1134">Transmembrane beta strand</keyword>
<dbReference type="SUPFAM" id="SSF49464">
    <property type="entry name" value="Carboxypeptidase regulatory domain-like"/>
    <property type="match status" value="1"/>
</dbReference>
<evidence type="ECO:0000259" key="11">
    <source>
        <dbReference type="Pfam" id="PF00593"/>
    </source>
</evidence>
<dbReference type="PROSITE" id="PS52016">
    <property type="entry name" value="TONB_DEPENDENT_REC_3"/>
    <property type="match status" value="1"/>
</dbReference>
<dbReference type="EMBL" id="AP019736">
    <property type="protein sequence ID" value="BBL06497.1"/>
    <property type="molecule type" value="Genomic_DNA"/>
</dbReference>
<dbReference type="AlphaFoldDB" id="A0A4Y1WZN7"/>
<evidence type="ECO:0000313" key="14">
    <source>
        <dbReference type="Proteomes" id="UP000319374"/>
    </source>
</evidence>
<evidence type="ECO:0000256" key="10">
    <source>
        <dbReference type="SAM" id="SignalP"/>
    </source>
</evidence>
<keyword evidence="7 8" id="KW-0998">Cell outer membrane</keyword>
<dbReference type="RefSeq" id="WP_141428311.1">
    <property type="nucleotide sequence ID" value="NZ_AP019736.1"/>
</dbReference>
<evidence type="ECO:0000256" key="4">
    <source>
        <dbReference type="ARBA" id="ARBA00022692"/>
    </source>
</evidence>
<feature type="chain" id="PRO_5021373861" evidence="10">
    <location>
        <begin position="22"/>
        <end position="1069"/>
    </location>
</feature>
<dbReference type="OrthoDB" id="9768177at2"/>
<evidence type="ECO:0000256" key="9">
    <source>
        <dbReference type="RuleBase" id="RU003357"/>
    </source>
</evidence>
<gene>
    <name evidence="13" type="ORF">A5CPEGH6_11350</name>
</gene>
<dbReference type="InterPro" id="IPR036942">
    <property type="entry name" value="Beta-barrel_TonB_sf"/>
</dbReference>
<proteinExistence type="inferred from homology"/>
<dbReference type="Gene3D" id="2.60.40.1120">
    <property type="entry name" value="Carboxypeptidase-like, regulatory domain"/>
    <property type="match status" value="1"/>
</dbReference>
<name>A0A4Y1WZN7_9BACT</name>
<dbReference type="FunFam" id="2.170.130.10:FF:000003">
    <property type="entry name" value="SusC/RagA family TonB-linked outer membrane protein"/>
    <property type="match status" value="1"/>
</dbReference>
<keyword evidence="6 8" id="KW-0472">Membrane</keyword>
<reference evidence="14" key="1">
    <citation type="submission" date="2019-06" db="EMBL/GenBank/DDBJ databases">
        <title>Alistipes onderdonkii subsp. vulgaris subsp. nov., Alistipes dispar sp. nov. and Alistipes communis sp. nov., isolated from human faeces, and creation of Alistipes onderdonkii subsp. onderdonkii subsp. nov.</title>
        <authorList>
            <person name="Sakamoto M."/>
            <person name="Ikeyama N."/>
            <person name="Ogata Y."/>
            <person name="Suda W."/>
            <person name="Iino T."/>
            <person name="Hattori M."/>
            <person name="Ohkuma M."/>
        </authorList>
    </citation>
    <scope>NUCLEOTIDE SEQUENCE [LARGE SCALE GENOMIC DNA]</scope>
    <source>
        <strain evidence="14">5CPEGH6</strain>
    </source>
</reference>
<keyword evidence="14" id="KW-1185">Reference proteome</keyword>
<evidence type="ECO:0000256" key="6">
    <source>
        <dbReference type="ARBA" id="ARBA00023136"/>
    </source>
</evidence>
<dbReference type="InterPro" id="IPR012910">
    <property type="entry name" value="Plug_dom"/>
</dbReference>
<dbReference type="KEGG" id="ada:A5CPEGH6_11350"/>
<dbReference type="InterPro" id="IPR037066">
    <property type="entry name" value="Plug_dom_sf"/>
</dbReference>
<evidence type="ECO:0000256" key="5">
    <source>
        <dbReference type="ARBA" id="ARBA00023077"/>
    </source>
</evidence>
<evidence type="ECO:0000256" key="1">
    <source>
        <dbReference type="ARBA" id="ARBA00004571"/>
    </source>
</evidence>
<dbReference type="NCBIfam" id="TIGR04057">
    <property type="entry name" value="SusC_RagA_signa"/>
    <property type="match status" value="1"/>
</dbReference>
<evidence type="ECO:0000256" key="2">
    <source>
        <dbReference type="ARBA" id="ARBA00022448"/>
    </source>
</evidence>
<evidence type="ECO:0000256" key="7">
    <source>
        <dbReference type="ARBA" id="ARBA00023237"/>
    </source>
</evidence>
<dbReference type="Pfam" id="PF07715">
    <property type="entry name" value="Plug"/>
    <property type="match status" value="1"/>
</dbReference>
<accession>A0A4Y1WZN7</accession>
<dbReference type="SUPFAM" id="SSF56935">
    <property type="entry name" value="Porins"/>
    <property type="match status" value="1"/>
</dbReference>
<dbReference type="GO" id="GO:0009279">
    <property type="term" value="C:cell outer membrane"/>
    <property type="evidence" value="ECO:0007669"/>
    <property type="project" value="UniProtKB-SubCell"/>
</dbReference>